<keyword evidence="1" id="KW-1133">Transmembrane helix</keyword>
<name>A0ABZ3CMJ1_9STAP</name>
<dbReference type="InterPro" id="IPR021529">
    <property type="entry name" value="DUF2798"/>
</dbReference>
<keyword evidence="1" id="KW-0472">Membrane</keyword>
<keyword evidence="1" id="KW-0812">Transmembrane</keyword>
<gene>
    <name evidence="2" type="ORF">RQP18_11910</name>
</gene>
<evidence type="ECO:0000313" key="3">
    <source>
        <dbReference type="Proteomes" id="UP001455384"/>
    </source>
</evidence>
<keyword evidence="3" id="KW-1185">Reference proteome</keyword>
<feature type="transmembrane region" description="Helical" evidence="1">
    <location>
        <begin position="31"/>
        <end position="50"/>
    </location>
</feature>
<evidence type="ECO:0000256" key="1">
    <source>
        <dbReference type="SAM" id="Phobius"/>
    </source>
</evidence>
<dbReference type="RefSeq" id="WP_342389408.1">
    <property type="nucleotide sequence ID" value="NZ_CP138333.2"/>
</dbReference>
<organism evidence="2 3">
    <name type="scientific">Salinicoccus bachuensis</name>
    <dbReference type="NCBI Taxonomy" id="3136731"/>
    <lineage>
        <taxon>Bacteria</taxon>
        <taxon>Bacillati</taxon>
        <taxon>Bacillota</taxon>
        <taxon>Bacilli</taxon>
        <taxon>Bacillales</taxon>
        <taxon>Staphylococcaceae</taxon>
        <taxon>Salinicoccus</taxon>
    </lineage>
</organism>
<reference evidence="3" key="1">
    <citation type="submission" date="2023-10" db="EMBL/GenBank/DDBJ databases">
        <title>Genome analysis and identification of Salinococcus sp. Bachu38 nov., a PGPR from the rhizosphere of Tamarix.</title>
        <authorList>
            <person name="Liang Z."/>
            <person name="Zhang X."/>
            <person name="Jia J."/>
            <person name="Chen X."/>
            <person name="Wang Y."/>
            <person name="Wang Q."/>
            <person name="Wang R."/>
        </authorList>
    </citation>
    <scope>NUCLEOTIDE SEQUENCE [LARGE SCALE GENOMIC DNA]</scope>
    <source>
        <strain evidence="3">Bachu38</strain>
    </source>
</reference>
<accession>A0ABZ3CMJ1</accession>
<evidence type="ECO:0000313" key="2">
    <source>
        <dbReference type="EMBL" id="WZX30899.1"/>
    </source>
</evidence>
<dbReference type="Pfam" id="PF11391">
    <property type="entry name" value="DUF2798"/>
    <property type="match status" value="1"/>
</dbReference>
<dbReference type="Proteomes" id="UP001455384">
    <property type="component" value="Chromosome"/>
</dbReference>
<sequence>MALSMSVFITFILVSLSTGYTGKFVYVWGKTWLQAFFCAFFGAYFFPIVIKKIMKRIHFVENPLIVKKGYVDERNKR</sequence>
<proteinExistence type="predicted"/>
<dbReference type="EMBL" id="CP138333">
    <property type="protein sequence ID" value="WZX30899.1"/>
    <property type="molecule type" value="Genomic_DNA"/>
</dbReference>
<protein>
    <submittedName>
        <fullName evidence="2">DUF2798 domain-containing protein</fullName>
    </submittedName>
</protein>